<name>A0ACC1PW03_9APHY</name>
<evidence type="ECO:0000313" key="1">
    <source>
        <dbReference type="EMBL" id="KAJ3003096.1"/>
    </source>
</evidence>
<sequence>MLGVLGTSRSGPDAAALDDDRTDTPTPAWKAQGKHAQQARRPSASRNTRRRRGPRDRLVRRASVGAQRSSG</sequence>
<accession>A0ACC1PW03</accession>
<organism evidence="1 2">
    <name type="scientific">Trametes sanguinea</name>
    <dbReference type="NCBI Taxonomy" id="158606"/>
    <lineage>
        <taxon>Eukaryota</taxon>
        <taxon>Fungi</taxon>
        <taxon>Dikarya</taxon>
        <taxon>Basidiomycota</taxon>
        <taxon>Agaricomycotina</taxon>
        <taxon>Agaricomycetes</taxon>
        <taxon>Polyporales</taxon>
        <taxon>Polyporaceae</taxon>
        <taxon>Trametes</taxon>
    </lineage>
</organism>
<protein>
    <submittedName>
        <fullName evidence="1">Uncharacterized protein</fullName>
    </submittedName>
</protein>
<gene>
    <name evidence="1" type="ORF">NUW54_g5482</name>
</gene>
<keyword evidence="2" id="KW-1185">Reference proteome</keyword>
<reference evidence="1" key="1">
    <citation type="submission" date="2022-08" db="EMBL/GenBank/DDBJ databases">
        <title>Genome Sequence of Pycnoporus sanguineus.</title>
        <authorList>
            <person name="Buettner E."/>
        </authorList>
    </citation>
    <scope>NUCLEOTIDE SEQUENCE</scope>
    <source>
        <strain evidence="1">CG-C14</strain>
    </source>
</reference>
<comment type="caution">
    <text evidence="1">The sequence shown here is derived from an EMBL/GenBank/DDBJ whole genome shotgun (WGS) entry which is preliminary data.</text>
</comment>
<dbReference type="Proteomes" id="UP001144978">
    <property type="component" value="Unassembled WGS sequence"/>
</dbReference>
<proteinExistence type="predicted"/>
<dbReference type="EMBL" id="JANSHE010001356">
    <property type="protein sequence ID" value="KAJ3003096.1"/>
    <property type="molecule type" value="Genomic_DNA"/>
</dbReference>
<evidence type="ECO:0000313" key="2">
    <source>
        <dbReference type="Proteomes" id="UP001144978"/>
    </source>
</evidence>